<dbReference type="STRING" id="1016849.A0A0D1XI83"/>
<gene>
    <name evidence="1" type="ORF">PV11_03412</name>
</gene>
<dbReference type="HOGENOM" id="CLU_071330_0_0_1"/>
<dbReference type="OrthoDB" id="3535423at2759"/>
<dbReference type="InterPro" id="IPR036291">
    <property type="entry name" value="NAD(P)-bd_dom_sf"/>
</dbReference>
<dbReference type="SUPFAM" id="SSF51735">
    <property type="entry name" value="NAD(P)-binding Rossmann-fold domains"/>
    <property type="match status" value="1"/>
</dbReference>
<accession>A0A0D1XI83</accession>
<proteinExistence type="predicted"/>
<evidence type="ECO:0000313" key="2">
    <source>
        <dbReference type="Proteomes" id="UP000053599"/>
    </source>
</evidence>
<name>A0A0D1XI83_9EURO</name>
<dbReference type="PANTHER" id="PTHR14097">
    <property type="entry name" value="OXIDOREDUCTASE HTATIP2"/>
    <property type="match status" value="1"/>
</dbReference>
<dbReference type="PANTHER" id="PTHR14097:SF9">
    <property type="entry name" value="EPIMERASE, PUTATIVE (AFU_ORTHOLOGUE AFUA_8G07320)-RELATED"/>
    <property type="match status" value="1"/>
</dbReference>
<dbReference type="AlphaFoldDB" id="A0A0D1XI83"/>
<evidence type="ECO:0000313" key="1">
    <source>
        <dbReference type="EMBL" id="KIV87896.1"/>
    </source>
</evidence>
<organism evidence="1 2">
    <name type="scientific">Exophiala sideris</name>
    <dbReference type="NCBI Taxonomy" id="1016849"/>
    <lineage>
        <taxon>Eukaryota</taxon>
        <taxon>Fungi</taxon>
        <taxon>Dikarya</taxon>
        <taxon>Ascomycota</taxon>
        <taxon>Pezizomycotina</taxon>
        <taxon>Eurotiomycetes</taxon>
        <taxon>Chaetothyriomycetidae</taxon>
        <taxon>Chaetothyriales</taxon>
        <taxon>Herpotrichiellaceae</taxon>
        <taxon>Exophiala</taxon>
    </lineage>
</organism>
<protein>
    <submittedName>
        <fullName evidence="1">Uncharacterized protein</fullName>
    </submittedName>
</protein>
<sequence>MKLVISGGTGFVATELIRQSLNNPRITSVLALARRPVDVPQNLGPKSDSGKLKSVVVQDFDQYPEDVKKQLEGADACIWTLAITPTKSKSMPWDEVKRVCHNYTMSGLQAIFEARGTSTSTPLRFLYMSGIAAERDQTKTPRFMAQYSLMRGETENQVLAFAASHPEQIDASVAKPGLILQPGSIFHWLRATLLWWMASVPSISVVEISAAMLEQVLDGFEKDPLMNDDLARIGQKALQSSNNRN</sequence>
<dbReference type="EMBL" id="KN846951">
    <property type="protein sequence ID" value="KIV87896.1"/>
    <property type="molecule type" value="Genomic_DNA"/>
</dbReference>
<dbReference type="Gene3D" id="3.40.50.720">
    <property type="entry name" value="NAD(P)-binding Rossmann-like Domain"/>
    <property type="match status" value="1"/>
</dbReference>
<dbReference type="Proteomes" id="UP000053599">
    <property type="component" value="Unassembled WGS sequence"/>
</dbReference>
<reference evidence="1 2" key="1">
    <citation type="submission" date="2015-01" db="EMBL/GenBank/DDBJ databases">
        <title>The Genome Sequence of Exophiala sideris CBS121828.</title>
        <authorList>
            <consortium name="The Broad Institute Genomics Platform"/>
            <person name="Cuomo C."/>
            <person name="de Hoog S."/>
            <person name="Gorbushina A."/>
            <person name="Stielow B."/>
            <person name="Teixiera M."/>
            <person name="Abouelleil A."/>
            <person name="Chapman S.B."/>
            <person name="Priest M."/>
            <person name="Young S.K."/>
            <person name="Wortman J."/>
            <person name="Nusbaum C."/>
            <person name="Birren B."/>
        </authorList>
    </citation>
    <scope>NUCLEOTIDE SEQUENCE [LARGE SCALE GENOMIC DNA]</scope>
    <source>
        <strain evidence="1 2">CBS 121828</strain>
    </source>
</reference>